<dbReference type="SMART" id="SM00066">
    <property type="entry name" value="GAL4"/>
    <property type="match status" value="1"/>
</dbReference>
<evidence type="ECO:0000256" key="5">
    <source>
        <dbReference type="ARBA" id="ARBA00023163"/>
    </source>
</evidence>
<keyword evidence="10" id="KW-1185">Reference proteome</keyword>
<organism evidence="9 10">
    <name type="scientific">Lithohypha guttulata</name>
    <dbReference type="NCBI Taxonomy" id="1690604"/>
    <lineage>
        <taxon>Eukaryota</taxon>
        <taxon>Fungi</taxon>
        <taxon>Dikarya</taxon>
        <taxon>Ascomycota</taxon>
        <taxon>Pezizomycotina</taxon>
        <taxon>Eurotiomycetes</taxon>
        <taxon>Chaetothyriomycetidae</taxon>
        <taxon>Chaetothyriales</taxon>
        <taxon>Trichomeriaceae</taxon>
        <taxon>Lithohypha</taxon>
    </lineage>
</organism>
<evidence type="ECO:0000256" key="4">
    <source>
        <dbReference type="ARBA" id="ARBA00023125"/>
    </source>
</evidence>
<evidence type="ECO:0000259" key="8">
    <source>
        <dbReference type="PROSITE" id="PS50048"/>
    </source>
</evidence>
<gene>
    <name evidence="9" type="ORF">LTR24_005782</name>
</gene>
<sequence length="653" mass="72758">MPQDAVQLSCEQCTRRKTRCDKNSPCSACRAGGLTCVSVQRARLPRGKTGKSKGKHAALEDKVARLESLVGRLETQLHADGNGADGIFTSASGPTAIVNPVQYASRIESFVARDFWLALSNEVSGLRETFEGRDEEGATKLTRPSTSDLRSTPHLTSYDFLFNQIHSTDRADAVLHPSPALRSTLLQVYQDRVDCLFKVLHWPTAYSELNKLWANAYNDRDAAAIRVLEHAIYFLAICSLSRDDCERLQLGDRKSLLFSFQATTETLLAKAGLLTTTNVTVLQAFVLYLAGVRCIGGAASTWTLLALAVRIAEACGLPDSPNATSAFDKEMGRRVWFSIGLLDLQTSFGRGSEPLLTSEEFKCPPANINDSEMTLRFIVTESTTSFTDMSFPCLTHHAMMCQRRLSDPSLRSWRDRLDTVAAFELSVNRHFGQFEFSNEPLQRYTAFGARDTTASMHLLLRRPPYKSNGIVPFNDDFDVLDGACRVVQSGLFRQSSTEFAQFSWFWWPKWYALAVLLVELCSLHQSPKFDRAYTVAQESFANYAQSASDVNSGLLWQPIIKLMRHVQRQKEMSVAVHNCERDHSVLYPAPIPHHADGPADGPVSINVSITGTKPPAVFNDSPMLTSTGFGVDNEMPWYEWDCFLNELPLWGSS</sequence>
<reference evidence="9 10" key="1">
    <citation type="submission" date="2023-08" db="EMBL/GenBank/DDBJ databases">
        <title>Black Yeasts Isolated from many extreme environments.</title>
        <authorList>
            <person name="Coleine C."/>
            <person name="Stajich J.E."/>
            <person name="Selbmann L."/>
        </authorList>
    </citation>
    <scope>NUCLEOTIDE SEQUENCE [LARGE SCALE GENOMIC DNA]</scope>
    <source>
        <strain evidence="9 10">CCFEE 5885</strain>
    </source>
</reference>
<dbReference type="InterPro" id="IPR007219">
    <property type="entry name" value="XnlR_reg_dom"/>
</dbReference>
<dbReference type="Pfam" id="PF00172">
    <property type="entry name" value="Zn_clus"/>
    <property type="match status" value="1"/>
</dbReference>
<dbReference type="CDD" id="cd00067">
    <property type="entry name" value="GAL4"/>
    <property type="match status" value="1"/>
</dbReference>
<dbReference type="PANTHER" id="PTHR31001">
    <property type="entry name" value="UNCHARACTERIZED TRANSCRIPTIONAL REGULATORY PROTEIN"/>
    <property type="match status" value="1"/>
</dbReference>
<dbReference type="EMBL" id="JAVRRG010000068">
    <property type="protein sequence ID" value="KAK5091886.1"/>
    <property type="molecule type" value="Genomic_DNA"/>
</dbReference>
<evidence type="ECO:0000256" key="6">
    <source>
        <dbReference type="ARBA" id="ARBA00023242"/>
    </source>
</evidence>
<feature type="region of interest" description="Disordered" evidence="7">
    <location>
        <begin position="131"/>
        <end position="150"/>
    </location>
</feature>
<dbReference type="PROSITE" id="PS50048">
    <property type="entry name" value="ZN2_CY6_FUNGAL_2"/>
    <property type="match status" value="1"/>
</dbReference>
<keyword evidence="4" id="KW-0238">DNA-binding</keyword>
<comment type="subcellular location">
    <subcellularLocation>
        <location evidence="1">Nucleus</location>
    </subcellularLocation>
</comment>
<name>A0ABR0K8Y3_9EURO</name>
<dbReference type="Proteomes" id="UP001345013">
    <property type="component" value="Unassembled WGS sequence"/>
</dbReference>
<keyword evidence="2" id="KW-0479">Metal-binding</keyword>
<dbReference type="SMART" id="SM00906">
    <property type="entry name" value="Fungal_trans"/>
    <property type="match status" value="1"/>
</dbReference>
<feature type="domain" description="Zn(2)-C6 fungal-type" evidence="8">
    <location>
        <begin position="9"/>
        <end position="38"/>
    </location>
</feature>
<keyword evidence="6" id="KW-0539">Nucleus</keyword>
<dbReference type="SUPFAM" id="SSF57701">
    <property type="entry name" value="Zn2/Cys6 DNA-binding domain"/>
    <property type="match status" value="1"/>
</dbReference>
<keyword evidence="3" id="KW-0805">Transcription regulation</keyword>
<dbReference type="PANTHER" id="PTHR31001:SF85">
    <property type="entry name" value="ZN(II)2CYS6 TRANSCRIPTION FACTOR (EUROFUNG)"/>
    <property type="match status" value="1"/>
</dbReference>
<keyword evidence="5" id="KW-0804">Transcription</keyword>
<dbReference type="PROSITE" id="PS00463">
    <property type="entry name" value="ZN2_CY6_FUNGAL_1"/>
    <property type="match status" value="1"/>
</dbReference>
<dbReference type="InterPro" id="IPR001138">
    <property type="entry name" value="Zn2Cys6_DnaBD"/>
</dbReference>
<dbReference type="Gene3D" id="4.10.240.10">
    <property type="entry name" value="Zn(2)-C6 fungal-type DNA-binding domain"/>
    <property type="match status" value="1"/>
</dbReference>
<evidence type="ECO:0000256" key="3">
    <source>
        <dbReference type="ARBA" id="ARBA00023015"/>
    </source>
</evidence>
<evidence type="ECO:0000256" key="2">
    <source>
        <dbReference type="ARBA" id="ARBA00022723"/>
    </source>
</evidence>
<dbReference type="Pfam" id="PF04082">
    <property type="entry name" value="Fungal_trans"/>
    <property type="match status" value="1"/>
</dbReference>
<protein>
    <recommendedName>
        <fullName evidence="8">Zn(2)-C6 fungal-type domain-containing protein</fullName>
    </recommendedName>
</protein>
<dbReference type="InterPro" id="IPR036864">
    <property type="entry name" value="Zn2-C6_fun-type_DNA-bd_sf"/>
</dbReference>
<comment type="caution">
    <text evidence="9">The sequence shown here is derived from an EMBL/GenBank/DDBJ whole genome shotgun (WGS) entry which is preliminary data.</text>
</comment>
<proteinExistence type="predicted"/>
<evidence type="ECO:0000313" key="9">
    <source>
        <dbReference type="EMBL" id="KAK5091886.1"/>
    </source>
</evidence>
<evidence type="ECO:0000256" key="7">
    <source>
        <dbReference type="SAM" id="MobiDB-lite"/>
    </source>
</evidence>
<dbReference type="InterPro" id="IPR050613">
    <property type="entry name" value="Sec_Metabolite_Reg"/>
</dbReference>
<accession>A0ABR0K8Y3</accession>
<evidence type="ECO:0000256" key="1">
    <source>
        <dbReference type="ARBA" id="ARBA00004123"/>
    </source>
</evidence>
<evidence type="ECO:0000313" key="10">
    <source>
        <dbReference type="Proteomes" id="UP001345013"/>
    </source>
</evidence>
<dbReference type="CDD" id="cd12148">
    <property type="entry name" value="fungal_TF_MHR"/>
    <property type="match status" value="1"/>
</dbReference>